<dbReference type="Gene3D" id="2.60.120.650">
    <property type="entry name" value="Cupin"/>
    <property type="match status" value="1"/>
</dbReference>
<evidence type="ECO:0000256" key="8">
    <source>
        <dbReference type="SAM" id="MobiDB-lite"/>
    </source>
</evidence>
<feature type="compositionally biased region" description="Polar residues" evidence="8">
    <location>
        <begin position="282"/>
        <end position="298"/>
    </location>
</feature>
<evidence type="ECO:0000256" key="1">
    <source>
        <dbReference type="ARBA" id="ARBA00004123"/>
    </source>
</evidence>
<comment type="subcellular location">
    <subcellularLocation>
        <location evidence="1">Nucleus</location>
    </subcellularLocation>
</comment>
<name>A0ABR3AP37_PHYBL</name>
<dbReference type="PANTHER" id="PTHR46174:SF1">
    <property type="entry name" value="CXXC-TYPE ZINC FINGER PROTEIN 1"/>
    <property type="match status" value="1"/>
</dbReference>
<dbReference type="InterPro" id="IPR019787">
    <property type="entry name" value="Znf_PHD-finger"/>
</dbReference>
<dbReference type="Pfam" id="PF00628">
    <property type="entry name" value="PHD"/>
    <property type="match status" value="1"/>
</dbReference>
<evidence type="ECO:0000256" key="6">
    <source>
        <dbReference type="PROSITE-ProRule" id="PRU00146"/>
    </source>
</evidence>
<dbReference type="InterPro" id="IPR019786">
    <property type="entry name" value="Zinc_finger_PHD-type_CS"/>
</dbReference>
<feature type="compositionally biased region" description="Polar residues" evidence="8">
    <location>
        <begin position="91"/>
        <end position="119"/>
    </location>
</feature>
<dbReference type="InterPro" id="IPR037869">
    <property type="entry name" value="Spp1/CFP1"/>
</dbReference>
<feature type="compositionally biased region" description="Polar residues" evidence="8">
    <location>
        <begin position="259"/>
        <end position="269"/>
    </location>
</feature>
<sequence length="658" mass="74166">MQHFSSTSTPPHGDDPMRLFRDCNKQALKSTVLPHSGANGIVEKGQLTPPQDSDTFPMNDSFKIPPTHYKSEHIHMDGNEKHLPLRKRIPKNTSAPTTNDQRGSSQVPSAPCSSNSVESGRTIRGISEPDALAGCNGGALFNTSTEEPTTSETHQTKHKRSKSESKAYEGKKNVLMQRHMSVLNFNSHQRQASDPFNRLSDGPDEPLEDTRSCKTLFDTEIEPSKKAYRWLDKNVRIGSDHPDSSEDSSCIMTTKRLSLGHQDNGTSPNCVEESSREDQCDFSHSTHPSHSKNSSTNEPAFKKRRIPKSNTIENQQSLLSSSLDISTGESILFMDRPEAIKLSTAPVRKRKKNNTATTTATTTPITTTQTVSTGTAITTSTTATKGGRRQTNRVLYCICQKPYDASRFMIACDECDQWFHGDCVNFTESESELIDSYICTPCTKETGKTISWKTSNRCGVLVARIKAELAESSRQATMSLKSHRSLLEAVVEKKQEKLNSQTKTYRDTLAELRETKRAVNSRVAAIDRKYVLLKKLLQDQTMKRQRLTVDEEPLCGFDSRLIWPASIWEKADGVMNTEDNDRVVVTFTAENIHALERAPPQIVCKKNRKQCHAHTNWQKLQAQEIEKEREEQFRILAKIDERRENIKQTIHSRREMSH</sequence>
<feature type="coiled-coil region" evidence="7">
    <location>
        <begin position="495"/>
        <end position="529"/>
    </location>
</feature>
<evidence type="ECO:0000256" key="5">
    <source>
        <dbReference type="ARBA" id="ARBA00023242"/>
    </source>
</evidence>
<dbReference type="InterPro" id="IPR011011">
    <property type="entry name" value="Znf_FYVE_PHD"/>
</dbReference>
<dbReference type="CDD" id="cd15560">
    <property type="entry name" value="PHD2_3_BPTF"/>
    <property type="match status" value="1"/>
</dbReference>
<evidence type="ECO:0000256" key="4">
    <source>
        <dbReference type="ARBA" id="ARBA00022833"/>
    </source>
</evidence>
<feature type="region of interest" description="Disordered" evidence="8">
    <location>
        <begin position="259"/>
        <end position="315"/>
    </location>
</feature>
<evidence type="ECO:0000259" key="9">
    <source>
        <dbReference type="PROSITE" id="PS50016"/>
    </source>
</evidence>
<evidence type="ECO:0000313" key="10">
    <source>
        <dbReference type="EMBL" id="KAL0078532.1"/>
    </source>
</evidence>
<dbReference type="PANTHER" id="PTHR46174">
    <property type="entry name" value="CXXC-TYPE ZINC FINGER PROTEIN 1"/>
    <property type="match status" value="1"/>
</dbReference>
<dbReference type="Proteomes" id="UP001448207">
    <property type="component" value="Unassembled WGS sequence"/>
</dbReference>
<keyword evidence="11" id="KW-1185">Reference proteome</keyword>
<feature type="compositionally biased region" description="Low complexity" evidence="8">
    <location>
        <begin position="143"/>
        <end position="153"/>
    </location>
</feature>
<proteinExistence type="predicted"/>
<evidence type="ECO:0000256" key="3">
    <source>
        <dbReference type="ARBA" id="ARBA00022771"/>
    </source>
</evidence>
<accession>A0ABR3AP37</accession>
<dbReference type="PROSITE" id="PS50016">
    <property type="entry name" value="ZF_PHD_2"/>
    <property type="match status" value="1"/>
</dbReference>
<evidence type="ECO:0000256" key="2">
    <source>
        <dbReference type="ARBA" id="ARBA00022723"/>
    </source>
</evidence>
<dbReference type="PROSITE" id="PS01359">
    <property type="entry name" value="ZF_PHD_1"/>
    <property type="match status" value="1"/>
</dbReference>
<evidence type="ECO:0000256" key="7">
    <source>
        <dbReference type="SAM" id="Coils"/>
    </source>
</evidence>
<feature type="region of interest" description="Disordered" evidence="8">
    <location>
        <begin position="189"/>
        <end position="210"/>
    </location>
</feature>
<keyword evidence="2" id="KW-0479">Metal-binding</keyword>
<feature type="region of interest" description="Disordered" evidence="8">
    <location>
        <begin position="36"/>
        <end position="69"/>
    </location>
</feature>
<organism evidence="10 11">
    <name type="scientific">Phycomyces blakesleeanus</name>
    <dbReference type="NCBI Taxonomy" id="4837"/>
    <lineage>
        <taxon>Eukaryota</taxon>
        <taxon>Fungi</taxon>
        <taxon>Fungi incertae sedis</taxon>
        <taxon>Mucoromycota</taxon>
        <taxon>Mucoromycotina</taxon>
        <taxon>Mucoromycetes</taxon>
        <taxon>Mucorales</taxon>
        <taxon>Phycomycetaceae</taxon>
        <taxon>Phycomyces</taxon>
    </lineage>
</organism>
<dbReference type="SUPFAM" id="SSF57903">
    <property type="entry name" value="FYVE/PHD zinc finger"/>
    <property type="match status" value="1"/>
</dbReference>
<keyword evidence="7" id="KW-0175">Coiled coil</keyword>
<dbReference type="EMBL" id="JBCLYO010000024">
    <property type="protein sequence ID" value="KAL0078532.1"/>
    <property type="molecule type" value="Genomic_DNA"/>
</dbReference>
<reference evidence="10 11" key="1">
    <citation type="submission" date="2024-04" db="EMBL/GenBank/DDBJ databases">
        <title>Symmetric and asymmetric DNA N6-adenine methylation regulates different biological responses in Mucorales.</title>
        <authorList>
            <consortium name="Lawrence Berkeley National Laboratory"/>
            <person name="Lax C."/>
            <person name="Mondo S.J."/>
            <person name="Osorio-Concepcion M."/>
            <person name="Muszewska A."/>
            <person name="Corrochano-Luque M."/>
            <person name="Gutierrez G."/>
            <person name="Riley R."/>
            <person name="Lipzen A."/>
            <person name="Guo J."/>
            <person name="Hundley H."/>
            <person name="Amirebrahimi M."/>
            <person name="Ng V."/>
            <person name="Lorenzo-Gutierrez D."/>
            <person name="Binder U."/>
            <person name="Yang J."/>
            <person name="Song Y."/>
            <person name="Canovas D."/>
            <person name="Navarro E."/>
            <person name="Freitag M."/>
            <person name="Gabaldon T."/>
            <person name="Grigoriev I.V."/>
            <person name="Corrochano L.M."/>
            <person name="Nicolas F.E."/>
            <person name="Garre V."/>
        </authorList>
    </citation>
    <scope>NUCLEOTIDE SEQUENCE [LARGE SCALE GENOMIC DNA]</scope>
    <source>
        <strain evidence="10 11">L51</strain>
    </source>
</reference>
<dbReference type="InterPro" id="IPR001965">
    <property type="entry name" value="Znf_PHD"/>
</dbReference>
<protein>
    <recommendedName>
        <fullName evidence="9">PHD-type domain-containing protein</fullName>
    </recommendedName>
</protein>
<feature type="compositionally biased region" description="Polar residues" evidence="8">
    <location>
        <begin position="48"/>
        <end position="58"/>
    </location>
</feature>
<feature type="domain" description="PHD-type" evidence="9">
    <location>
        <begin position="394"/>
        <end position="445"/>
    </location>
</feature>
<keyword evidence="4" id="KW-0862">Zinc</keyword>
<keyword evidence="3 6" id="KW-0863">Zinc-finger</keyword>
<gene>
    <name evidence="10" type="ORF">J3Q64DRAFT_1765085</name>
</gene>
<feature type="region of interest" description="Disordered" evidence="8">
    <location>
        <begin position="90"/>
        <end position="170"/>
    </location>
</feature>
<comment type="caution">
    <text evidence="10">The sequence shown here is derived from an EMBL/GenBank/DDBJ whole genome shotgun (WGS) entry which is preliminary data.</text>
</comment>
<evidence type="ECO:0000313" key="11">
    <source>
        <dbReference type="Proteomes" id="UP001448207"/>
    </source>
</evidence>
<dbReference type="SMART" id="SM00249">
    <property type="entry name" value="PHD"/>
    <property type="match status" value="1"/>
</dbReference>
<keyword evidence="5" id="KW-0539">Nucleus</keyword>